<dbReference type="CDD" id="cd03784">
    <property type="entry name" value="GT1_Gtf-like"/>
    <property type="match status" value="1"/>
</dbReference>
<gene>
    <name evidence="2" type="ORF">ABOZ73_08305</name>
</gene>
<dbReference type="EMBL" id="CP158375">
    <property type="protein sequence ID" value="XDO98401.1"/>
    <property type="molecule type" value="Genomic_DNA"/>
</dbReference>
<evidence type="ECO:0000313" key="2">
    <source>
        <dbReference type="EMBL" id="XDO98401.1"/>
    </source>
</evidence>
<dbReference type="AlphaFoldDB" id="A0AB39KX46"/>
<dbReference type="InterPro" id="IPR002213">
    <property type="entry name" value="UDP_glucos_trans"/>
</dbReference>
<organism evidence="2">
    <name type="scientific">Caulobacter sp. 73W</name>
    <dbReference type="NCBI Taxonomy" id="3161137"/>
    <lineage>
        <taxon>Bacteria</taxon>
        <taxon>Pseudomonadati</taxon>
        <taxon>Pseudomonadota</taxon>
        <taxon>Alphaproteobacteria</taxon>
        <taxon>Caulobacterales</taxon>
        <taxon>Caulobacteraceae</taxon>
        <taxon>Caulobacter</taxon>
    </lineage>
</organism>
<dbReference type="GO" id="GO:0008194">
    <property type="term" value="F:UDP-glycosyltransferase activity"/>
    <property type="evidence" value="ECO:0007669"/>
    <property type="project" value="InterPro"/>
</dbReference>
<name>A0AB39KX46_9CAUL</name>
<protein>
    <submittedName>
        <fullName evidence="2">Nucleotide disphospho-sugar-binding domain-containing protein</fullName>
    </submittedName>
</protein>
<dbReference type="PANTHER" id="PTHR48050:SF13">
    <property type="entry name" value="STEROL 3-BETA-GLUCOSYLTRANSFERASE UGT80A2"/>
    <property type="match status" value="1"/>
</dbReference>
<dbReference type="SUPFAM" id="SSF53756">
    <property type="entry name" value="UDP-Glycosyltransferase/glycogen phosphorylase"/>
    <property type="match status" value="1"/>
</dbReference>
<dbReference type="Pfam" id="PF06722">
    <property type="entry name" value="EryCIII-like_C"/>
    <property type="match status" value="1"/>
</dbReference>
<dbReference type="RefSeq" id="WP_369062276.1">
    <property type="nucleotide sequence ID" value="NZ_CP158375.1"/>
</dbReference>
<dbReference type="Gene3D" id="3.40.50.2000">
    <property type="entry name" value="Glycogen Phosphorylase B"/>
    <property type="match status" value="2"/>
</dbReference>
<sequence>MPPPLAVASALQARGHEILFVSDEANRAAAEALELNFQPWRQAPNRLTLGDGDDPLRDWKPRLPPAVVKAVCKGVIGGPAGAYAADATALIGSFAPDVVVSNELLFGVMMAAEAAGLPLALLTSNVWCFPTRADQPPFGPGFAPAQNAFELRRETVARRLIAGWYDVALGDLNKARAGLGLAPLQRALDQLAAADQILLGVSQAFDYEAQEPPKPFSYVGPLGRRPAWAETTEADAMLIDDRRRNILVSFSTTHQGQSATVRRVVRALTRIDAHAIITLGPALAGLHLPAASNITVVEQADHDRLVPLCDLIICHGGHGTVLRPLSHGKPVVVIPTGRDQPDNAARVAFAKVGVRLPRWAGTRRIRKAVRDVLADSAYGRAAARLATKLAADNVGPIRAVEALEAMANVDGSTAGALRRAG</sequence>
<dbReference type="InterPro" id="IPR050426">
    <property type="entry name" value="Glycosyltransferase_28"/>
</dbReference>
<dbReference type="PANTHER" id="PTHR48050">
    <property type="entry name" value="STEROL 3-BETA-GLUCOSYLTRANSFERASE"/>
    <property type="match status" value="1"/>
</dbReference>
<proteinExistence type="predicted"/>
<dbReference type="GO" id="GO:0016758">
    <property type="term" value="F:hexosyltransferase activity"/>
    <property type="evidence" value="ECO:0007669"/>
    <property type="project" value="UniProtKB-ARBA"/>
</dbReference>
<dbReference type="GO" id="GO:0017000">
    <property type="term" value="P:antibiotic biosynthetic process"/>
    <property type="evidence" value="ECO:0007669"/>
    <property type="project" value="UniProtKB-ARBA"/>
</dbReference>
<reference evidence="2" key="1">
    <citation type="submission" date="2024-06" db="EMBL/GenBank/DDBJ databases">
        <title>Caulobacter inopinatus, sp. nov.</title>
        <authorList>
            <person name="Donachie S.P."/>
        </authorList>
    </citation>
    <scope>NUCLEOTIDE SEQUENCE</scope>
    <source>
        <strain evidence="2">73W</strain>
    </source>
</reference>
<dbReference type="InterPro" id="IPR010610">
    <property type="entry name" value="EryCIII-like_C"/>
</dbReference>
<feature type="domain" description="Erythromycin biosynthesis protein CIII-like C-terminal" evidence="1">
    <location>
        <begin position="263"/>
        <end position="405"/>
    </location>
</feature>
<accession>A0AB39KX46</accession>
<evidence type="ECO:0000259" key="1">
    <source>
        <dbReference type="Pfam" id="PF06722"/>
    </source>
</evidence>